<evidence type="ECO:0000313" key="5">
    <source>
        <dbReference type="Proteomes" id="UP000630718"/>
    </source>
</evidence>
<dbReference type="EMBL" id="BNBI01000017">
    <property type="protein sequence ID" value="GHF27923.1"/>
    <property type="molecule type" value="Genomic_DNA"/>
</dbReference>
<feature type="compositionally biased region" description="Pro residues" evidence="2">
    <location>
        <begin position="183"/>
        <end position="197"/>
    </location>
</feature>
<evidence type="ECO:0000256" key="2">
    <source>
        <dbReference type="SAM" id="MobiDB-lite"/>
    </source>
</evidence>
<evidence type="ECO:0000259" key="3">
    <source>
        <dbReference type="Pfam" id="PF00122"/>
    </source>
</evidence>
<dbReference type="AlphaFoldDB" id="A0A919AXC3"/>
<name>A0A919AXC3_9ACTN</name>
<dbReference type="InterPro" id="IPR059000">
    <property type="entry name" value="ATPase_P-type_domA"/>
</dbReference>
<dbReference type="Pfam" id="PF00122">
    <property type="entry name" value="E1-E2_ATPase"/>
    <property type="match status" value="1"/>
</dbReference>
<gene>
    <name evidence="4" type="ORF">GCM10018772_61970</name>
</gene>
<keyword evidence="5" id="KW-1185">Reference proteome</keyword>
<reference evidence="4" key="2">
    <citation type="submission" date="2020-09" db="EMBL/GenBank/DDBJ databases">
        <authorList>
            <person name="Sun Q."/>
            <person name="Ohkuma M."/>
        </authorList>
    </citation>
    <scope>NUCLEOTIDE SEQUENCE</scope>
    <source>
        <strain evidence="4">JCM 4477</strain>
    </source>
</reference>
<evidence type="ECO:0000256" key="1">
    <source>
        <dbReference type="ARBA" id="ARBA00004141"/>
    </source>
</evidence>
<feature type="region of interest" description="Disordered" evidence="2">
    <location>
        <begin position="24"/>
        <end position="52"/>
    </location>
</feature>
<reference evidence="4" key="1">
    <citation type="journal article" date="2014" name="Int. J. Syst. Evol. Microbiol.">
        <title>Complete genome sequence of Corynebacterium casei LMG S-19264T (=DSM 44701T), isolated from a smear-ripened cheese.</title>
        <authorList>
            <consortium name="US DOE Joint Genome Institute (JGI-PGF)"/>
            <person name="Walter F."/>
            <person name="Albersmeier A."/>
            <person name="Kalinowski J."/>
            <person name="Ruckert C."/>
        </authorList>
    </citation>
    <scope>NUCLEOTIDE SEQUENCE</scope>
    <source>
        <strain evidence="4">JCM 4477</strain>
    </source>
</reference>
<comment type="caution">
    <text evidence="4">The sequence shown here is derived from an EMBL/GenBank/DDBJ whole genome shotgun (WGS) entry which is preliminary data.</text>
</comment>
<dbReference type="Proteomes" id="UP000630718">
    <property type="component" value="Unassembled WGS sequence"/>
</dbReference>
<dbReference type="InterPro" id="IPR008250">
    <property type="entry name" value="ATPase_P-typ_transduc_dom_A_sf"/>
</dbReference>
<proteinExistence type="predicted"/>
<feature type="region of interest" description="Disordered" evidence="2">
    <location>
        <begin position="156"/>
        <end position="197"/>
    </location>
</feature>
<organism evidence="4 5">
    <name type="scientific">Streptomyces fumanus</name>
    <dbReference type="NCBI Taxonomy" id="67302"/>
    <lineage>
        <taxon>Bacteria</taxon>
        <taxon>Bacillati</taxon>
        <taxon>Actinomycetota</taxon>
        <taxon>Actinomycetes</taxon>
        <taxon>Kitasatosporales</taxon>
        <taxon>Streptomycetaceae</taxon>
        <taxon>Streptomyces</taxon>
    </lineage>
</organism>
<dbReference type="SUPFAM" id="SSF81653">
    <property type="entry name" value="Calcium ATPase, transduction domain A"/>
    <property type="match status" value="1"/>
</dbReference>
<comment type="subcellular location">
    <subcellularLocation>
        <location evidence="1">Membrane</location>
        <topology evidence="1">Multi-pass membrane protein</topology>
    </subcellularLocation>
</comment>
<dbReference type="Gene3D" id="2.70.150.10">
    <property type="entry name" value="Calcium-transporting ATPase, cytoplasmic transduction domain A"/>
    <property type="match status" value="1"/>
</dbReference>
<sequence>MAQGVPWPDLVIADLIATVEATGCTARRPQPDSAQGAAGSSRQTGDGDEPRPLRQRQRLITAVPLAVPVIVPAMVPAGQFEARSERRAGATLKALLEPGAKDVTVLRGGREEQIPVGELRAGDRLLVRPSEKIATDRLGVEGSSAVDAFMLTGESVPVGVGAGRRGDRGGPRSPRPTWEWPWAPAPTQPSKPAPSPW</sequence>
<feature type="domain" description="P-type ATPase A" evidence="3">
    <location>
        <begin position="101"/>
        <end position="163"/>
    </location>
</feature>
<accession>A0A919AXC3</accession>
<feature type="compositionally biased region" description="Low complexity" evidence="2">
    <location>
        <begin position="171"/>
        <end position="182"/>
    </location>
</feature>
<protein>
    <recommendedName>
        <fullName evidence="3">P-type ATPase A domain-containing protein</fullName>
    </recommendedName>
</protein>
<evidence type="ECO:0000313" key="4">
    <source>
        <dbReference type="EMBL" id="GHF27923.1"/>
    </source>
</evidence>